<keyword evidence="3 7" id="KW-0375">Hydrogen ion transport</keyword>
<comment type="caution">
    <text evidence="8">The sequence shown here is derived from an EMBL/GenBank/DDBJ whole genome shotgun (WGS) entry which is preliminary data.</text>
</comment>
<keyword evidence="2 7" id="KW-0813">Transport</keyword>
<evidence type="ECO:0000256" key="6">
    <source>
        <dbReference type="ARBA" id="ARBA00023310"/>
    </source>
</evidence>
<organism evidence="8 9">
    <name type="scientific">Autumnicola tepida</name>
    <dbReference type="NCBI Taxonomy" id="3075595"/>
    <lineage>
        <taxon>Bacteria</taxon>
        <taxon>Pseudomonadati</taxon>
        <taxon>Bacteroidota</taxon>
        <taxon>Flavobacteriia</taxon>
        <taxon>Flavobacteriales</taxon>
        <taxon>Flavobacteriaceae</taxon>
        <taxon>Autumnicola</taxon>
    </lineage>
</organism>
<keyword evidence="7" id="KW-0139">CF(1)</keyword>
<evidence type="ECO:0000256" key="5">
    <source>
        <dbReference type="ARBA" id="ARBA00023136"/>
    </source>
</evidence>
<gene>
    <name evidence="7 8" type="primary">atpH</name>
    <name evidence="8" type="ORF">RM553_04800</name>
</gene>
<comment type="function">
    <text evidence="7">This protein is part of the stalk that links CF(0) to CF(1). It either transmits conformational changes from CF(0) to CF(1) or is implicated in proton conduction.</text>
</comment>
<dbReference type="PANTHER" id="PTHR11910">
    <property type="entry name" value="ATP SYNTHASE DELTA CHAIN"/>
    <property type="match status" value="1"/>
</dbReference>
<proteinExistence type="inferred from homology"/>
<keyword evidence="9" id="KW-1185">Reference proteome</keyword>
<dbReference type="EMBL" id="JAVRHQ010000003">
    <property type="protein sequence ID" value="MDT0642145.1"/>
    <property type="molecule type" value="Genomic_DNA"/>
</dbReference>
<keyword evidence="6 7" id="KW-0066">ATP synthesis</keyword>
<protein>
    <recommendedName>
        <fullName evidence="7">ATP synthase subunit delta</fullName>
    </recommendedName>
    <alternativeName>
        <fullName evidence="7">ATP synthase F(1) sector subunit delta</fullName>
    </alternativeName>
    <alternativeName>
        <fullName evidence="7">F-type ATPase subunit delta</fullName>
        <shortName evidence="7">F-ATPase subunit delta</shortName>
    </alternativeName>
</protein>
<evidence type="ECO:0000313" key="9">
    <source>
        <dbReference type="Proteomes" id="UP001262889"/>
    </source>
</evidence>
<dbReference type="InterPro" id="IPR026015">
    <property type="entry name" value="ATP_synth_OSCP/delta_N_sf"/>
</dbReference>
<evidence type="ECO:0000256" key="1">
    <source>
        <dbReference type="ARBA" id="ARBA00004370"/>
    </source>
</evidence>
<keyword evidence="7" id="KW-1003">Cell membrane</keyword>
<evidence type="ECO:0000256" key="3">
    <source>
        <dbReference type="ARBA" id="ARBA00022781"/>
    </source>
</evidence>
<evidence type="ECO:0000256" key="4">
    <source>
        <dbReference type="ARBA" id="ARBA00023065"/>
    </source>
</evidence>
<dbReference type="InterPro" id="IPR000711">
    <property type="entry name" value="ATPase_OSCP/dsu"/>
</dbReference>
<name>A0ABU3C7U0_9FLAO</name>
<comment type="subcellular location">
    <subcellularLocation>
        <location evidence="7">Cell membrane</location>
        <topology evidence="7">Peripheral membrane protein</topology>
    </subcellularLocation>
    <subcellularLocation>
        <location evidence="1">Membrane</location>
    </subcellularLocation>
</comment>
<keyword evidence="4 7" id="KW-0406">Ion transport</keyword>
<sequence>MKGTRAAQRYAKAIISLARDKKVAEEVKNDMDSIVKTIGGSDDLKHLLSSPVVKNSMKKSALKEIFKSSNAVTLGAFDILLENNRINILNAVAKEYLKMYYGTSGMQEAIVTTAVPLNKELEEKIQNKIKELTGAGAIIKNIIDDSIIGGFILRVGDLQYDASIARNLNNLKREFKDNTFVSKI</sequence>
<dbReference type="PRINTS" id="PR00125">
    <property type="entry name" value="ATPASEDELTA"/>
</dbReference>
<accession>A0ABU3C7U0</accession>
<dbReference type="Gene3D" id="1.10.520.20">
    <property type="entry name" value="N-terminal domain of the delta subunit of the F1F0-ATP synthase"/>
    <property type="match status" value="1"/>
</dbReference>
<evidence type="ECO:0000256" key="2">
    <source>
        <dbReference type="ARBA" id="ARBA00022448"/>
    </source>
</evidence>
<comment type="similarity">
    <text evidence="7">Belongs to the ATPase delta chain family.</text>
</comment>
<dbReference type="HAMAP" id="MF_01416">
    <property type="entry name" value="ATP_synth_delta_bact"/>
    <property type="match status" value="1"/>
</dbReference>
<reference evidence="8 9" key="1">
    <citation type="submission" date="2023-09" db="EMBL/GenBank/DDBJ databases">
        <authorList>
            <person name="Rey-Velasco X."/>
        </authorList>
    </citation>
    <scope>NUCLEOTIDE SEQUENCE [LARGE SCALE GENOMIC DNA]</scope>
    <source>
        <strain evidence="8 9">F363</strain>
    </source>
</reference>
<evidence type="ECO:0000256" key="7">
    <source>
        <dbReference type="HAMAP-Rule" id="MF_01416"/>
    </source>
</evidence>
<dbReference type="Proteomes" id="UP001262889">
    <property type="component" value="Unassembled WGS sequence"/>
</dbReference>
<keyword evidence="5 7" id="KW-0472">Membrane</keyword>
<dbReference type="Pfam" id="PF00213">
    <property type="entry name" value="OSCP"/>
    <property type="match status" value="1"/>
</dbReference>
<dbReference type="SUPFAM" id="SSF47928">
    <property type="entry name" value="N-terminal domain of the delta subunit of the F1F0-ATP synthase"/>
    <property type="match status" value="1"/>
</dbReference>
<dbReference type="RefSeq" id="WP_311533813.1">
    <property type="nucleotide sequence ID" value="NZ_JAVRHQ010000003.1"/>
</dbReference>
<dbReference type="NCBIfam" id="TIGR01145">
    <property type="entry name" value="ATP_synt_delta"/>
    <property type="match status" value="1"/>
</dbReference>
<evidence type="ECO:0000313" key="8">
    <source>
        <dbReference type="EMBL" id="MDT0642145.1"/>
    </source>
</evidence>
<comment type="function">
    <text evidence="7">F(1)F(0) ATP synthase produces ATP from ADP in the presence of a proton or sodium gradient. F-type ATPases consist of two structural domains, F(1) containing the extramembraneous catalytic core and F(0) containing the membrane proton channel, linked together by a central stalk and a peripheral stalk. During catalysis, ATP synthesis in the catalytic domain of F(1) is coupled via a rotary mechanism of the central stalk subunits to proton translocation.</text>
</comment>